<name>A0ABU5IVK6_9BACI</name>
<keyword evidence="1" id="KW-1133">Transmembrane helix</keyword>
<keyword evidence="1" id="KW-0472">Membrane</keyword>
<dbReference type="Pfam" id="PF10646">
    <property type="entry name" value="Germane"/>
    <property type="match status" value="1"/>
</dbReference>
<accession>A0ABU5IVK6</accession>
<dbReference type="InterPro" id="IPR019606">
    <property type="entry name" value="GerMN"/>
</dbReference>
<dbReference type="EMBL" id="JAXOFX010000002">
    <property type="protein sequence ID" value="MDZ5471160.1"/>
    <property type="molecule type" value="Genomic_DNA"/>
</dbReference>
<keyword evidence="4" id="KW-1185">Reference proteome</keyword>
<proteinExistence type="predicted"/>
<reference evidence="3 4" key="1">
    <citation type="submission" date="2023-11" db="EMBL/GenBank/DDBJ databases">
        <title>Bacillus jintuensis, isolated from a mudflat on the Beibu Gulf coast.</title>
        <authorList>
            <person name="Li M."/>
        </authorList>
    </citation>
    <scope>NUCLEOTIDE SEQUENCE [LARGE SCALE GENOMIC DNA]</scope>
    <source>
        <strain evidence="3 4">31A1R</strain>
        <plasmid evidence="3">unnamed</plasmid>
    </source>
</reference>
<geneLocation type="plasmid" evidence="3">
    <name>unnamed</name>
</geneLocation>
<organism evidence="3 4">
    <name type="scientific">Robertmurraya mangrovi</name>
    <dbReference type="NCBI Taxonomy" id="3098077"/>
    <lineage>
        <taxon>Bacteria</taxon>
        <taxon>Bacillati</taxon>
        <taxon>Bacillota</taxon>
        <taxon>Bacilli</taxon>
        <taxon>Bacillales</taxon>
        <taxon>Bacillaceae</taxon>
        <taxon>Robertmurraya</taxon>
    </lineage>
</organism>
<evidence type="ECO:0000313" key="4">
    <source>
        <dbReference type="Proteomes" id="UP001290455"/>
    </source>
</evidence>
<evidence type="ECO:0000313" key="3">
    <source>
        <dbReference type="EMBL" id="MDZ5471160.1"/>
    </source>
</evidence>
<protein>
    <submittedName>
        <fullName evidence="3">GerMN domain-containing protein</fullName>
    </submittedName>
</protein>
<keyword evidence="1" id="KW-0812">Transmembrane</keyword>
<feature type="domain" description="GerMN" evidence="2">
    <location>
        <begin position="285"/>
        <end position="382"/>
    </location>
</feature>
<evidence type="ECO:0000259" key="2">
    <source>
        <dbReference type="Pfam" id="PF10646"/>
    </source>
</evidence>
<comment type="caution">
    <text evidence="3">The sequence shown here is derived from an EMBL/GenBank/DDBJ whole genome shotgun (WGS) entry which is preliminary data.</text>
</comment>
<evidence type="ECO:0000256" key="1">
    <source>
        <dbReference type="SAM" id="Phobius"/>
    </source>
</evidence>
<keyword evidence="3" id="KW-0614">Plasmid</keyword>
<feature type="transmembrane region" description="Helical" evidence="1">
    <location>
        <begin position="46"/>
        <end position="68"/>
    </location>
</feature>
<sequence>MKKSEWSDKQLEELLREMPKIEDHRDPRDIYQNVASKLKKRQQRTWVVPSIATVAAAALFLILSPNLMNWEQSTDRSVESLDQSNSAVEMKMVQNNEAKDSNIESIEEEELKDDAQGVSIQKDDTESNKRVLTVEEMRKTAVYEQDAEGNEVFTYAIPDQNAQLVVPVSVVVPKVEGKTKFTTFEEWMAKLSEQEWGLTDYYPLNASLQYDDESKVLNIDVPKDHQYGIGSAEQTSFLKILNDTLYMMNIEKVSLTTEGSPGIMFDNYGMKEEITVQPTSNHAYYFFYPNTEEEKPYLVPTNETFNSVEEALQKMKEPMEELGLTPSIPSDINFEVIPSKSKDLLVIQLDSNSKLTDDSSTLYMIEAILLTAKDFNYQKVKIENSNLAQIGDFIFNEEWKVPVAPNKQTVTE</sequence>
<dbReference type="RefSeq" id="WP_322445232.1">
    <property type="nucleotide sequence ID" value="NZ_JAXOFX010000002.1"/>
</dbReference>
<gene>
    <name evidence="3" type="ORF">SM124_05325</name>
</gene>
<dbReference type="Proteomes" id="UP001290455">
    <property type="component" value="Unassembled WGS sequence"/>
</dbReference>